<keyword evidence="2" id="KW-1185">Reference proteome</keyword>
<dbReference type="RefSeq" id="WP_115089080.1">
    <property type="nucleotide sequence ID" value="NZ_CBCSFG010000009.1"/>
</dbReference>
<protein>
    <submittedName>
        <fullName evidence="1">Uncharacterized protein</fullName>
    </submittedName>
</protein>
<dbReference type="EMBL" id="UIDD01000012">
    <property type="protein sequence ID" value="SUQ65537.1"/>
    <property type="molecule type" value="Genomic_DNA"/>
</dbReference>
<sequence length="1509" mass="167043">MPPSIVDQVPLAANDLQRWSDRLTLELIEEHLKQSLHTLDEHEQRRYLLLARLGPQLRQRLSDALHQFRSAFEHQALNDLRQQLALASGQALDPLSTYLHTYSLEVQHEFPHQEVEHLQTRSLWQAAQDNFGFNIALQSGSGQDFLKASSINTREPGGRHSLIPVSTFVDVVRNLNLGKRLQDDLQQKLPALSAPAVNDYQRALLQFALLEAYRSTEDHEFNREQLASLQTACERPGALQWKYFSLKLPDGVIEHLLGLAGSQPLFRPLKQALDSVASQRMSQTLMGNLIPLPFFVVKLGDGIFSYFPERPGGAWRSHASAVDAVDSLRQQIHEGQNTSALHWLYQWLPLALQQKLSALLKPDNVDRNQLNTLAKLLYDTFANQPSTALLDVVENPNSPWKSQSLLQVIAQEQQHGIAADLALMAISNNSVDFDTFQRGALFVVSEVLELLTLSVPGGVTGLNRAMLTATFASLGFQSISAANALLSGRINEAVQAAADIADLIISARLQGLGARLSARRSRHLVAALGRAPAIEARIAQQLDSRNWSDARLLEHLQPQLPTKSATSVVRLSGVTREQLEAAWSAGAELPWQLRCVIEGQPSANAEGNPAIAALTLRFPGLSVAAAREALRRHPELMRLATDSLIEPGPISTLLGLAQESRSLLALCKLDDERAGPDRDLEALCCQLFATRPEWPATLGIRIEENLQAPPGTGFTPAVPVQHFGSPDTTGYLSLTRTGSRYHFQDMPGVGLLQALHEHPHNPLAKDNSVAMLREHLLDIALRNRDLLPALLAEPPLQAVSAGRLRVSAHPLAGTASPPGSGIHRYQGTTYAMIEGAAYPIVPEASASTPEWRVWRLADGPRADSPAIVLYRQHWYYAQVPGAAGMPRRGGRLAQMQEQNRAAATAERDAQFQQQYNTRQQLLEVNQALLTTAGQMTQATARVNATISGSDAQLQAISALVLTYWKTIKYISTKIDLLETLGEPQTLSQQREMHEYRLHCLEKIMLSQDLAFTSETGELLADPHQGEHGRYRLQHRRILQHLDEKRPFLDKHAAYIKALTSSFPGPRTDAYLARAREHFPATVLMHQAAVILFKMDLLVISDTPDPQAPIQLNTEAALRLVQLHDALSTYTDLDSLPEHYQLSLLDDLQRQFDNHQQGLKSMQDTAAMLDKAHLRDIDQALVNLVQQIQQRLESMYQDLTSNTLLSLDSQALDTDFLPALSLQQPVAGPRKRVIKVRQQGTTAFKVGEAHTDEQGREVVDIISPGIVSAPRVQRYVNPVAGYWQPLATERQVGGAASLATQLSQANTLLGNVEQQLDSARQDAAKKQNPTNIVEALERHAGALEVLAQGIESSSTAAEQSSLLDRLHGAAQRLRQHGEALRLMLYKSPETLDINRLLYLIEHRQVSVHKTLMRAPRGKGRNKYFLDIYQIRDAQGSRSTLWEAHFHYDATTTALDQFQLKGAHLKTLAQSRLGAASQAQAEREGQAHVPIWRAAFSPQAARELFRAASDG</sequence>
<proteinExistence type="predicted"/>
<evidence type="ECO:0000313" key="2">
    <source>
        <dbReference type="Proteomes" id="UP000255177"/>
    </source>
</evidence>
<organism evidence="1 2">
    <name type="scientific">Pseudomonas wadenswilerensis</name>
    <dbReference type="NCBI Taxonomy" id="1785161"/>
    <lineage>
        <taxon>Bacteria</taxon>
        <taxon>Pseudomonadati</taxon>
        <taxon>Pseudomonadota</taxon>
        <taxon>Gammaproteobacteria</taxon>
        <taxon>Pseudomonadales</taxon>
        <taxon>Pseudomonadaceae</taxon>
        <taxon>Pseudomonas</taxon>
    </lineage>
</organism>
<evidence type="ECO:0000313" key="1">
    <source>
        <dbReference type="EMBL" id="SUQ65537.1"/>
    </source>
</evidence>
<accession>A0A380T5J7</accession>
<dbReference type="Proteomes" id="UP000255177">
    <property type="component" value="Unassembled WGS sequence"/>
</dbReference>
<name>A0A380T5J7_9PSED</name>
<gene>
    <name evidence="1" type="ORF">CCOS864_05012</name>
</gene>
<reference evidence="2" key="1">
    <citation type="submission" date="2018-07" db="EMBL/GenBank/DDBJ databases">
        <authorList>
            <person name="Blom J."/>
        </authorList>
    </citation>
    <scope>NUCLEOTIDE SEQUENCE [LARGE SCALE GENOMIC DNA]</scope>
    <source>
        <strain evidence="2">CCOS 864</strain>
    </source>
</reference>